<evidence type="ECO:0000313" key="2">
    <source>
        <dbReference type="EMBL" id="MBP2180510.1"/>
    </source>
</evidence>
<name>A0ABS4PM57_9PSEU</name>
<proteinExistence type="predicted"/>
<reference evidence="2 3" key="1">
    <citation type="submission" date="2021-03" db="EMBL/GenBank/DDBJ databases">
        <title>Sequencing the genomes of 1000 actinobacteria strains.</title>
        <authorList>
            <person name="Klenk H.-P."/>
        </authorList>
    </citation>
    <scope>NUCLEOTIDE SEQUENCE [LARGE SCALE GENOMIC DNA]</scope>
    <source>
        <strain evidence="2 3">DSM 45510</strain>
    </source>
</reference>
<feature type="compositionally biased region" description="Pro residues" evidence="1">
    <location>
        <begin position="106"/>
        <end position="128"/>
    </location>
</feature>
<evidence type="ECO:0000313" key="3">
    <source>
        <dbReference type="Proteomes" id="UP000741013"/>
    </source>
</evidence>
<feature type="compositionally biased region" description="Low complexity" evidence="1">
    <location>
        <begin position="129"/>
        <end position="139"/>
    </location>
</feature>
<comment type="caution">
    <text evidence="2">The sequence shown here is derived from an EMBL/GenBank/DDBJ whole genome shotgun (WGS) entry which is preliminary data.</text>
</comment>
<protein>
    <submittedName>
        <fullName evidence="2">Uncharacterized protein</fullName>
    </submittedName>
</protein>
<evidence type="ECO:0000256" key="1">
    <source>
        <dbReference type="SAM" id="MobiDB-lite"/>
    </source>
</evidence>
<feature type="region of interest" description="Disordered" evidence="1">
    <location>
        <begin position="81"/>
        <end position="168"/>
    </location>
</feature>
<dbReference type="Proteomes" id="UP000741013">
    <property type="component" value="Unassembled WGS sequence"/>
</dbReference>
<organism evidence="2 3">
    <name type="scientific">Amycolatopsis magusensis</name>
    <dbReference type="NCBI Taxonomy" id="882444"/>
    <lineage>
        <taxon>Bacteria</taxon>
        <taxon>Bacillati</taxon>
        <taxon>Actinomycetota</taxon>
        <taxon>Actinomycetes</taxon>
        <taxon>Pseudonocardiales</taxon>
        <taxon>Pseudonocardiaceae</taxon>
        <taxon>Amycolatopsis</taxon>
    </lineage>
</organism>
<feature type="compositionally biased region" description="Basic and acidic residues" evidence="1">
    <location>
        <begin position="24"/>
        <end position="39"/>
    </location>
</feature>
<dbReference type="RefSeq" id="WP_209664057.1">
    <property type="nucleotide sequence ID" value="NZ_JAGGMS010000001.1"/>
</dbReference>
<dbReference type="EMBL" id="JAGGMS010000001">
    <property type="protein sequence ID" value="MBP2180510.1"/>
    <property type="molecule type" value="Genomic_DNA"/>
</dbReference>
<accession>A0ABS4PM57</accession>
<feature type="region of interest" description="Disordered" evidence="1">
    <location>
        <begin position="24"/>
        <end position="44"/>
    </location>
</feature>
<gene>
    <name evidence="2" type="ORF">JOM49_002036</name>
</gene>
<sequence length="168" mass="18607">MSITDEVARMRERLEGLVREQADRRALRDRQADEAKAKAQDYMTKQVQAAERYVDHRRELGRREKEAGGWATEKTLADKSNVMGFGVDDEDGPGFTGHNLATAPPVTRPEPQPAGAWQPPPVAPPVPEPVAVAEPAAAPAPAPRRAGRHARREESFDDDDFSNNSWMK</sequence>
<keyword evidence="3" id="KW-1185">Reference proteome</keyword>